<feature type="non-terminal residue" evidence="2">
    <location>
        <position position="111"/>
    </location>
</feature>
<feature type="transmembrane region" description="Helical" evidence="1">
    <location>
        <begin position="56"/>
        <end position="76"/>
    </location>
</feature>
<evidence type="ECO:0000256" key="1">
    <source>
        <dbReference type="SAM" id="Phobius"/>
    </source>
</evidence>
<keyword evidence="1" id="KW-1133">Transmembrane helix</keyword>
<dbReference type="EMBL" id="UINC01213785">
    <property type="protein sequence ID" value="SVE38715.1"/>
    <property type="molecule type" value="Genomic_DNA"/>
</dbReference>
<accession>A0A383D384</accession>
<evidence type="ECO:0000313" key="2">
    <source>
        <dbReference type="EMBL" id="SVE38715.1"/>
    </source>
</evidence>
<dbReference type="AlphaFoldDB" id="A0A383D384"/>
<gene>
    <name evidence="2" type="ORF">METZ01_LOCUS491569</name>
</gene>
<evidence type="ECO:0008006" key="3">
    <source>
        <dbReference type="Google" id="ProtNLM"/>
    </source>
</evidence>
<name>A0A383D384_9ZZZZ</name>
<sequence length="111" mass="12526">MIGDLLSKLAEDPKLNLTVLCGTVFKSTNHKGPPPKFVNSVCIIRIPTLNLGKRNFINRILGYFTFYFGVFGYLLLGRRYHLVVSMSTPPLIGFVVALASRLRKTPFVYYV</sequence>
<feature type="transmembrane region" description="Helical" evidence="1">
    <location>
        <begin position="82"/>
        <end position="100"/>
    </location>
</feature>
<keyword evidence="1" id="KW-0472">Membrane</keyword>
<organism evidence="2">
    <name type="scientific">marine metagenome</name>
    <dbReference type="NCBI Taxonomy" id="408172"/>
    <lineage>
        <taxon>unclassified sequences</taxon>
        <taxon>metagenomes</taxon>
        <taxon>ecological metagenomes</taxon>
    </lineage>
</organism>
<reference evidence="2" key="1">
    <citation type="submission" date="2018-05" db="EMBL/GenBank/DDBJ databases">
        <authorList>
            <person name="Lanie J.A."/>
            <person name="Ng W.-L."/>
            <person name="Kazmierczak K.M."/>
            <person name="Andrzejewski T.M."/>
            <person name="Davidsen T.M."/>
            <person name="Wayne K.J."/>
            <person name="Tettelin H."/>
            <person name="Glass J.I."/>
            <person name="Rusch D."/>
            <person name="Podicherti R."/>
            <person name="Tsui H.-C.T."/>
            <person name="Winkler M.E."/>
        </authorList>
    </citation>
    <scope>NUCLEOTIDE SEQUENCE</scope>
</reference>
<protein>
    <recommendedName>
        <fullName evidence="3">Glycosyltransferase subfamily 4-like N-terminal domain-containing protein</fullName>
    </recommendedName>
</protein>
<keyword evidence="1" id="KW-0812">Transmembrane</keyword>
<proteinExistence type="predicted"/>